<dbReference type="AlphaFoldDB" id="A0AAN9AVY4"/>
<keyword evidence="3" id="KW-1185">Reference proteome</keyword>
<evidence type="ECO:0008006" key="4">
    <source>
        <dbReference type="Google" id="ProtNLM"/>
    </source>
</evidence>
<evidence type="ECO:0000313" key="3">
    <source>
        <dbReference type="Proteomes" id="UP001374579"/>
    </source>
</evidence>
<accession>A0AAN9AVY4</accession>
<dbReference type="Proteomes" id="UP001374579">
    <property type="component" value="Unassembled WGS sequence"/>
</dbReference>
<evidence type="ECO:0000256" key="1">
    <source>
        <dbReference type="SAM" id="SignalP"/>
    </source>
</evidence>
<proteinExistence type="predicted"/>
<protein>
    <recommendedName>
        <fullName evidence="4">Protein quiver</fullName>
    </recommendedName>
</protein>
<feature type="signal peptide" evidence="1">
    <location>
        <begin position="1"/>
        <end position="24"/>
    </location>
</feature>
<keyword evidence="1" id="KW-0732">Signal</keyword>
<gene>
    <name evidence="2" type="ORF">V1264_007938</name>
</gene>
<sequence>MTRHFASSVFTLTIVIILTTTTTTTTTTTATASRVCYNCHLEPGRNECVNAGQLQEARVRFESSLRHNLTLEESRDSARDLVSICPDTMQFCVIERMIRPNQLPLMYRDCSDGVHFAMPTNGTRLVPAPKDNNTHCALPSLSETGMLCITLCQDDLCNGPTATARLLSGSAGLLVLCWLMSRSIVYTDETQRYF</sequence>
<name>A0AAN9AVY4_9CAEN</name>
<feature type="chain" id="PRO_5042845982" description="Protein quiver" evidence="1">
    <location>
        <begin position="25"/>
        <end position="194"/>
    </location>
</feature>
<organism evidence="2 3">
    <name type="scientific">Littorina saxatilis</name>
    <dbReference type="NCBI Taxonomy" id="31220"/>
    <lineage>
        <taxon>Eukaryota</taxon>
        <taxon>Metazoa</taxon>
        <taxon>Spiralia</taxon>
        <taxon>Lophotrochozoa</taxon>
        <taxon>Mollusca</taxon>
        <taxon>Gastropoda</taxon>
        <taxon>Caenogastropoda</taxon>
        <taxon>Littorinimorpha</taxon>
        <taxon>Littorinoidea</taxon>
        <taxon>Littorinidae</taxon>
        <taxon>Littorina</taxon>
    </lineage>
</organism>
<reference evidence="2 3" key="1">
    <citation type="submission" date="2024-02" db="EMBL/GenBank/DDBJ databases">
        <title>Chromosome-scale genome assembly of the rough periwinkle Littorina saxatilis.</title>
        <authorList>
            <person name="De Jode A."/>
            <person name="Faria R."/>
            <person name="Formenti G."/>
            <person name="Sims Y."/>
            <person name="Smith T.P."/>
            <person name="Tracey A."/>
            <person name="Wood J.M.D."/>
            <person name="Zagrodzka Z.B."/>
            <person name="Johannesson K."/>
            <person name="Butlin R.K."/>
            <person name="Leder E.H."/>
        </authorList>
    </citation>
    <scope>NUCLEOTIDE SEQUENCE [LARGE SCALE GENOMIC DNA]</scope>
    <source>
        <strain evidence="2">Snail1</strain>
        <tissue evidence="2">Muscle</tissue>
    </source>
</reference>
<comment type="caution">
    <text evidence="2">The sequence shown here is derived from an EMBL/GenBank/DDBJ whole genome shotgun (WGS) entry which is preliminary data.</text>
</comment>
<evidence type="ECO:0000313" key="2">
    <source>
        <dbReference type="EMBL" id="KAK7094298.1"/>
    </source>
</evidence>
<dbReference type="EMBL" id="JBAMIC010000019">
    <property type="protein sequence ID" value="KAK7094298.1"/>
    <property type="molecule type" value="Genomic_DNA"/>
</dbReference>